<keyword evidence="2" id="KW-1185">Reference proteome</keyword>
<evidence type="ECO:0000313" key="2">
    <source>
        <dbReference type="Proteomes" id="UP001165190"/>
    </source>
</evidence>
<dbReference type="EMBL" id="BSYR01000050">
    <property type="protein sequence ID" value="GMJ08259.1"/>
    <property type="molecule type" value="Genomic_DNA"/>
</dbReference>
<dbReference type="AlphaFoldDB" id="A0A9W7MN26"/>
<name>A0A9W7MN26_HIBTR</name>
<evidence type="ECO:0000313" key="1">
    <source>
        <dbReference type="EMBL" id="GMJ08259.1"/>
    </source>
</evidence>
<organism evidence="1 2">
    <name type="scientific">Hibiscus trionum</name>
    <name type="common">Flower of an hour</name>
    <dbReference type="NCBI Taxonomy" id="183268"/>
    <lineage>
        <taxon>Eukaryota</taxon>
        <taxon>Viridiplantae</taxon>
        <taxon>Streptophyta</taxon>
        <taxon>Embryophyta</taxon>
        <taxon>Tracheophyta</taxon>
        <taxon>Spermatophyta</taxon>
        <taxon>Magnoliopsida</taxon>
        <taxon>eudicotyledons</taxon>
        <taxon>Gunneridae</taxon>
        <taxon>Pentapetalae</taxon>
        <taxon>rosids</taxon>
        <taxon>malvids</taxon>
        <taxon>Malvales</taxon>
        <taxon>Malvaceae</taxon>
        <taxon>Malvoideae</taxon>
        <taxon>Hibiscus</taxon>
    </lineage>
</organism>
<protein>
    <submittedName>
        <fullName evidence="1">Uncharacterized protein</fullName>
    </submittedName>
</protein>
<accession>A0A9W7MN26</accession>
<comment type="caution">
    <text evidence="1">The sequence shown here is derived from an EMBL/GenBank/DDBJ whole genome shotgun (WGS) entry which is preliminary data.</text>
</comment>
<gene>
    <name evidence="1" type="ORF">HRI_004495100</name>
</gene>
<reference evidence="1" key="1">
    <citation type="submission" date="2023-05" db="EMBL/GenBank/DDBJ databases">
        <title>Genome and transcriptome analyses reveal genes involved in the formation of fine ridges on petal epidermal cells in Hibiscus trionum.</title>
        <authorList>
            <person name="Koshimizu S."/>
            <person name="Masuda S."/>
            <person name="Ishii T."/>
            <person name="Shirasu K."/>
            <person name="Hoshino A."/>
            <person name="Arita M."/>
        </authorList>
    </citation>
    <scope>NUCLEOTIDE SEQUENCE</scope>
    <source>
        <strain evidence="1">Hamamatsu line</strain>
    </source>
</reference>
<sequence>MCLIFFYFLNLNDAHLPSISHPSSATSHDPAISPVHEPSYVHASSDILTSGSSRPVAESLLPSRKSARIVKQPSWLNDYVQSYQSSFLPVSTSGVHSISDVISYTHLPSHVQTFLSSTSHLVEPQSFSQAIKNPIWIEAIKEEISALESNNTWSVVDMPSGKTPIGCK</sequence>
<dbReference type="OrthoDB" id="1306334at2759"/>
<proteinExistence type="predicted"/>
<dbReference type="Proteomes" id="UP001165190">
    <property type="component" value="Unassembled WGS sequence"/>
</dbReference>